<dbReference type="OrthoDB" id="367683at2"/>
<dbReference type="InterPro" id="IPR001509">
    <property type="entry name" value="Epimerase_deHydtase"/>
</dbReference>
<feature type="domain" description="NAD-dependent epimerase/dehydratase" evidence="1">
    <location>
        <begin position="5"/>
        <end position="224"/>
    </location>
</feature>
<organism evidence="2 3">
    <name type="scientific">Palleronia caenipelagi</name>
    <dbReference type="NCBI Taxonomy" id="2489174"/>
    <lineage>
        <taxon>Bacteria</taxon>
        <taxon>Pseudomonadati</taxon>
        <taxon>Pseudomonadota</taxon>
        <taxon>Alphaproteobacteria</taxon>
        <taxon>Rhodobacterales</taxon>
        <taxon>Roseobacteraceae</taxon>
        <taxon>Palleronia</taxon>
    </lineage>
</organism>
<dbReference type="PANTHER" id="PTHR43245:SF24">
    <property type="entry name" value="DEHYDROGENASE"/>
    <property type="match status" value="1"/>
</dbReference>
<sequence length="324" mass="34739">MSGRILVTGATGFLGGAVLRRLGVRGIGQGRDVQRLAMLSDQGLQTVRWSLPDPAPEAEMPEDISAIVHAAGLSAPFGPAASFHRVNVLGTEAVLDFARARRIRRVVFVSSPSVYFALRDQLNVSEDMVLPRPFNAYAASKRAAERRVIGTREVGPVILRPRGLYGPGDTALLPRLLCAASDRALPRFRDGRARIDLTYIDDVVAAVLAALDAGPVVTGRVYNISGGEVLSIRNIVEDACARSGIPPRWRDLPLAPALLAARAAEAVALMRPGQPEPAITRYALGLFAYAQSLNISRAREELGWSPRVSFAEGLDRTFAAKGAT</sequence>
<dbReference type="Proteomes" id="UP000318590">
    <property type="component" value="Unassembled WGS sequence"/>
</dbReference>
<dbReference type="InterPro" id="IPR036291">
    <property type="entry name" value="NAD(P)-bd_dom_sf"/>
</dbReference>
<name>A0A547PNR7_9RHOB</name>
<dbReference type="Gene3D" id="3.40.50.720">
    <property type="entry name" value="NAD(P)-binding Rossmann-like Domain"/>
    <property type="match status" value="1"/>
</dbReference>
<dbReference type="PANTHER" id="PTHR43245">
    <property type="entry name" value="BIFUNCTIONAL POLYMYXIN RESISTANCE PROTEIN ARNA"/>
    <property type="match status" value="1"/>
</dbReference>
<dbReference type="Pfam" id="PF01370">
    <property type="entry name" value="Epimerase"/>
    <property type="match status" value="1"/>
</dbReference>
<accession>A0A547PNR7</accession>
<evidence type="ECO:0000313" key="2">
    <source>
        <dbReference type="EMBL" id="TRD15792.1"/>
    </source>
</evidence>
<keyword evidence="3" id="KW-1185">Reference proteome</keyword>
<dbReference type="RefSeq" id="WP_142835643.1">
    <property type="nucleotide sequence ID" value="NZ_VFSV01000034.1"/>
</dbReference>
<dbReference type="InterPro" id="IPR050177">
    <property type="entry name" value="Lipid_A_modif_metabolic_enz"/>
</dbReference>
<protein>
    <submittedName>
        <fullName evidence="2">NAD(P)-dependent oxidoreductase</fullName>
    </submittedName>
</protein>
<evidence type="ECO:0000259" key="1">
    <source>
        <dbReference type="Pfam" id="PF01370"/>
    </source>
</evidence>
<comment type="caution">
    <text evidence="2">The sequence shown here is derived from an EMBL/GenBank/DDBJ whole genome shotgun (WGS) entry which is preliminary data.</text>
</comment>
<evidence type="ECO:0000313" key="3">
    <source>
        <dbReference type="Proteomes" id="UP000318590"/>
    </source>
</evidence>
<dbReference type="EMBL" id="VFSV01000034">
    <property type="protein sequence ID" value="TRD15792.1"/>
    <property type="molecule type" value="Genomic_DNA"/>
</dbReference>
<proteinExistence type="predicted"/>
<dbReference type="AlphaFoldDB" id="A0A547PNR7"/>
<gene>
    <name evidence="2" type="ORF">FEV53_15135</name>
</gene>
<reference evidence="2 3" key="1">
    <citation type="submission" date="2019-06" db="EMBL/GenBank/DDBJ databases">
        <title>Paenimaribius caenipelagi gen. nov., sp. nov., isolated from a tidal flat.</title>
        <authorList>
            <person name="Yoon J.-H."/>
        </authorList>
    </citation>
    <scope>NUCLEOTIDE SEQUENCE [LARGE SCALE GENOMIC DNA]</scope>
    <source>
        <strain evidence="2 3">JBTF-M29</strain>
    </source>
</reference>
<dbReference type="SUPFAM" id="SSF51735">
    <property type="entry name" value="NAD(P)-binding Rossmann-fold domains"/>
    <property type="match status" value="1"/>
</dbReference>